<evidence type="ECO:0000313" key="2">
    <source>
        <dbReference type="Proteomes" id="UP001176960"/>
    </source>
</evidence>
<sequence>MQLLLPDVQIQIRRATLALCRTLAWAPVNEFTLTTASRRADIMALCQDDSFACIEIKSGPRDFLSDLKWPEYRVWCDRLYFAVSEDFPLSLLPDDVGIIVAAVGNLSSGIIGECAIVREATETRLAPARRRTLTRNFARTAALRLSGLEDPAITASLRATLRAD</sequence>
<name>A0AA35UZ07_9PROT</name>
<dbReference type="AlphaFoldDB" id="A0AA35UZ07"/>
<dbReference type="EMBL" id="CATKSH010000037">
    <property type="protein sequence ID" value="CAI9122206.1"/>
    <property type="molecule type" value="Genomic_DNA"/>
</dbReference>
<evidence type="ECO:0000313" key="1">
    <source>
        <dbReference type="EMBL" id="CAI9122206.1"/>
    </source>
</evidence>
<keyword evidence="2" id="KW-1185">Reference proteome</keyword>
<dbReference type="Proteomes" id="UP001176960">
    <property type="component" value="Unassembled WGS sequence"/>
</dbReference>
<dbReference type="RefSeq" id="WP_289841118.1">
    <property type="nucleotide sequence ID" value="NZ_CATKSH010000037.1"/>
</dbReference>
<gene>
    <name evidence="1" type="ORF">LMG32879_003066</name>
</gene>
<proteinExistence type="predicted"/>
<dbReference type="Pfam" id="PF06319">
    <property type="entry name" value="MmcB-like"/>
    <property type="match status" value="1"/>
</dbReference>
<dbReference type="InterPro" id="IPR009394">
    <property type="entry name" value="MmcB-like"/>
</dbReference>
<dbReference type="PIRSF" id="PIRSF031796">
    <property type="entry name" value="UPC031796"/>
    <property type="match status" value="1"/>
</dbReference>
<reference evidence="1" key="1">
    <citation type="submission" date="2023-03" db="EMBL/GenBank/DDBJ databases">
        <authorList>
            <person name="Cleenwerck I."/>
        </authorList>
    </citation>
    <scope>NUCLEOTIDE SEQUENCE</scope>
    <source>
        <strain evidence="1">LMG 32879</strain>
    </source>
</reference>
<accession>A0AA35UZ07</accession>
<protein>
    <submittedName>
        <fullName evidence="1">MmcB family DNA repair protein</fullName>
    </submittedName>
</protein>
<comment type="caution">
    <text evidence="1">The sequence shown here is derived from an EMBL/GenBank/DDBJ whole genome shotgun (WGS) entry which is preliminary data.</text>
</comment>
<organism evidence="1 2">
    <name type="scientific">Brytella acorum</name>
    <dbReference type="NCBI Taxonomy" id="2959299"/>
    <lineage>
        <taxon>Bacteria</taxon>
        <taxon>Pseudomonadati</taxon>
        <taxon>Pseudomonadota</taxon>
        <taxon>Alphaproteobacteria</taxon>
        <taxon>Acetobacterales</taxon>
        <taxon>Acetobacteraceae</taxon>
        <taxon>Brytella</taxon>
    </lineage>
</organism>